<evidence type="ECO:0000256" key="1">
    <source>
        <dbReference type="SAM" id="MobiDB-lite"/>
    </source>
</evidence>
<evidence type="ECO:0000313" key="4">
    <source>
        <dbReference type="EMBL" id="KAG7366066.1"/>
    </source>
</evidence>
<evidence type="ECO:0000259" key="3">
    <source>
        <dbReference type="Pfam" id="PF09353"/>
    </source>
</evidence>
<dbReference type="Pfam" id="PF09353">
    <property type="entry name" value="DUF1995"/>
    <property type="match status" value="1"/>
</dbReference>
<reference evidence="4" key="2">
    <citation type="submission" date="2021-04" db="EMBL/GenBank/DDBJ databases">
        <authorList>
            <person name="Podell S."/>
        </authorList>
    </citation>
    <scope>NUCLEOTIDE SEQUENCE</scope>
    <source>
        <strain evidence="4">Hildebrandi</strain>
    </source>
</reference>
<feature type="region of interest" description="Disordered" evidence="1">
    <location>
        <begin position="119"/>
        <end position="141"/>
    </location>
</feature>
<dbReference type="EMBL" id="JAGRRH010000007">
    <property type="protein sequence ID" value="KAG7366066.1"/>
    <property type="molecule type" value="Genomic_DNA"/>
</dbReference>
<feature type="signal peptide" evidence="2">
    <location>
        <begin position="1"/>
        <end position="26"/>
    </location>
</feature>
<dbReference type="InterPro" id="IPR018962">
    <property type="entry name" value="DUF1995"/>
</dbReference>
<evidence type="ECO:0000256" key="2">
    <source>
        <dbReference type="SAM" id="SignalP"/>
    </source>
</evidence>
<dbReference type="OrthoDB" id="427467at2759"/>
<name>A0A9K3LSB3_9STRA</name>
<keyword evidence="2" id="KW-0732">Signal</keyword>
<organism evidence="4 5">
    <name type="scientific">Nitzschia inconspicua</name>
    <dbReference type="NCBI Taxonomy" id="303405"/>
    <lineage>
        <taxon>Eukaryota</taxon>
        <taxon>Sar</taxon>
        <taxon>Stramenopiles</taxon>
        <taxon>Ochrophyta</taxon>
        <taxon>Bacillariophyta</taxon>
        <taxon>Bacillariophyceae</taxon>
        <taxon>Bacillariophycidae</taxon>
        <taxon>Bacillariales</taxon>
        <taxon>Bacillariaceae</taxon>
        <taxon>Nitzschia</taxon>
    </lineage>
</organism>
<reference evidence="4" key="1">
    <citation type="journal article" date="2021" name="Sci. Rep.">
        <title>Diploid genomic architecture of Nitzschia inconspicua, an elite biomass production diatom.</title>
        <authorList>
            <person name="Oliver A."/>
            <person name="Podell S."/>
            <person name="Pinowska A."/>
            <person name="Traller J.C."/>
            <person name="Smith S.R."/>
            <person name="McClure R."/>
            <person name="Beliaev A."/>
            <person name="Bohutskyi P."/>
            <person name="Hill E.A."/>
            <person name="Rabines A."/>
            <person name="Zheng H."/>
            <person name="Allen L.Z."/>
            <person name="Kuo A."/>
            <person name="Grigoriev I.V."/>
            <person name="Allen A.E."/>
            <person name="Hazlebeck D."/>
            <person name="Allen E.E."/>
        </authorList>
    </citation>
    <scope>NUCLEOTIDE SEQUENCE</scope>
    <source>
        <strain evidence="4">Hildebrandi</strain>
    </source>
</reference>
<dbReference type="AlphaFoldDB" id="A0A9K3LSB3"/>
<protein>
    <submittedName>
        <fullName evidence="4">DUF1995 domain containing protein</fullName>
    </submittedName>
</protein>
<feature type="chain" id="PRO_5039944106" evidence="2">
    <location>
        <begin position="27"/>
        <end position="377"/>
    </location>
</feature>
<dbReference type="PANTHER" id="PTHR35509:SF1">
    <property type="entry name" value="DOMAIN PROTEIN, PUTATIVE (DUF1995)-RELATED"/>
    <property type="match status" value="1"/>
</dbReference>
<comment type="caution">
    <text evidence="4">The sequence shown here is derived from an EMBL/GenBank/DDBJ whole genome shotgun (WGS) entry which is preliminary data.</text>
</comment>
<feature type="domain" description="DUF1995" evidence="3">
    <location>
        <begin position="79"/>
        <end position="350"/>
    </location>
</feature>
<dbReference type="Proteomes" id="UP000693970">
    <property type="component" value="Unassembled WGS sequence"/>
</dbReference>
<proteinExistence type="predicted"/>
<evidence type="ECO:0000313" key="5">
    <source>
        <dbReference type="Proteomes" id="UP000693970"/>
    </source>
</evidence>
<dbReference type="PANTHER" id="PTHR35509">
    <property type="entry name" value="DOMAIN PROTEIN, PUTATIVE (DUF1995)-RELATED"/>
    <property type="match status" value="1"/>
</dbReference>
<sequence>MPISRIRLCIVSAILLSMKILHSSTGSVVAFVPVDQCRKTSETIYFGKNHDKYRASRKIPLSISFGSGNQAKSSTATLPRDVKEAVSNCRQATQQALQNRLSRMDIEFPVGTKFGVEKTPAASKTKKSASDALGDGGPTQAILDRSNRELARLFVEMFQPVGGENIVVAFVEEDLADAAKQKWKGDAGASSRILAMNRSKAKKKAAKKTTKAKGFAAKLAAEVGDDNEDKPSGPFQLPPKTEVALFVAPGPKELVVIDKICQEVGMGTLVVLLNARLDKITNFGSESAAKLFQQEFEPVFSLAAAPQEEAPSCLLYRAYPGDWVLARKPKVGQPKTILTQATKPSREECQKAYDALEVGDLEKNMEDFVDNVAGWFR</sequence>
<accession>A0A9K3LSB3</accession>
<dbReference type="InterPro" id="IPR053021">
    <property type="entry name" value="Chloroplast_ADK"/>
</dbReference>
<gene>
    <name evidence="4" type="ORF">IV203_028736</name>
</gene>
<keyword evidence="5" id="KW-1185">Reference proteome</keyword>